<evidence type="ECO:0000256" key="1">
    <source>
        <dbReference type="SAM" id="MobiDB-lite"/>
    </source>
</evidence>
<sequence length="44" mass="4565">MPTTPAEPEGEPDTTGPAAPDRELSTDKSTDEPAVLTPATEDPE</sequence>
<reference evidence="2 3" key="1">
    <citation type="submission" date="2018-03" db="EMBL/GenBank/DDBJ databases">
        <title>Genomic Encyclopedia of Archaeal and Bacterial Type Strains, Phase II (KMG-II): from individual species to whole genera.</title>
        <authorList>
            <person name="Goeker M."/>
        </authorList>
    </citation>
    <scope>NUCLEOTIDE SEQUENCE [LARGE SCALE GENOMIC DNA]</scope>
    <source>
        <strain evidence="2 3">DSM 44720</strain>
    </source>
</reference>
<dbReference type="Proteomes" id="UP000239494">
    <property type="component" value="Unassembled WGS sequence"/>
</dbReference>
<protein>
    <submittedName>
        <fullName evidence="2">Uncharacterized protein</fullName>
    </submittedName>
</protein>
<evidence type="ECO:0000313" key="3">
    <source>
        <dbReference type="Proteomes" id="UP000239494"/>
    </source>
</evidence>
<comment type="caution">
    <text evidence="2">The sequence shown here is derived from an EMBL/GenBank/DDBJ whole genome shotgun (WGS) entry which is preliminary data.</text>
</comment>
<accession>A0A2T0SNA4</accession>
<feature type="region of interest" description="Disordered" evidence="1">
    <location>
        <begin position="1"/>
        <end position="44"/>
    </location>
</feature>
<gene>
    <name evidence="2" type="ORF">CLV43_115169</name>
</gene>
<feature type="compositionally biased region" description="Basic and acidic residues" evidence="1">
    <location>
        <begin position="20"/>
        <end position="31"/>
    </location>
</feature>
<dbReference type="RefSeq" id="WP_281262199.1">
    <property type="nucleotide sequence ID" value="NZ_PVTF01000015.1"/>
</dbReference>
<dbReference type="EMBL" id="PVTF01000015">
    <property type="protein sequence ID" value="PRY34892.1"/>
    <property type="molecule type" value="Genomic_DNA"/>
</dbReference>
<dbReference type="AlphaFoldDB" id="A0A2T0SNA4"/>
<name>A0A2T0SNA4_9PSEU</name>
<keyword evidence="3" id="KW-1185">Reference proteome</keyword>
<evidence type="ECO:0000313" key="2">
    <source>
        <dbReference type="EMBL" id="PRY34892.1"/>
    </source>
</evidence>
<proteinExistence type="predicted"/>
<organism evidence="2 3">
    <name type="scientific">Umezawaea tangerina</name>
    <dbReference type="NCBI Taxonomy" id="84725"/>
    <lineage>
        <taxon>Bacteria</taxon>
        <taxon>Bacillati</taxon>
        <taxon>Actinomycetota</taxon>
        <taxon>Actinomycetes</taxon>
        <taxon>Pseudonocardiales</taxon>
        <taxon>Pseudonocardiaceae</taxon>
        <taxon>Umezawaea</taxon>
    </lineage>
</organism>